<proteinExistence type="predicted"/>
<name>X0WR50_9ZZZZ</name>
<feature type="non-terminal residue" evidence="1">
    <location>
        <position position="42"/>
    </location>
</feature>
<dbReference type="AlphaFoldDB" id="X0WR50"/>
<sequence length="42" mass="4526">MGVVVACSLPLILCWYVLQGIRAGSDDEAALNQFLLCELTAE</sequence>
<protein>
    <submittedName>
        <fullName evidence="1">Uncharacterized protein</fullName>
    </submittedName>
</protein>
<organism evidence="1">
    <name type="scientific">marine sediment metagenome</name>
    <dbReference type="NCBI Taxonomy" id="412755"/>
    <lineage>
        <taxon>unclassified sequences</taxon>
        <taxon>metagenomes</taxon>
        <taxon>ecological metagenomes</taxon>
    </lineage>
</organism>
<evidence type="ECO:0000313" key="1">
    <source>
        <dbReference type="EMBL" id="GAG33434.1"/>
    </source>
</evidence>
<gene>
    <name evidence="1" type="ORF">S01H1_66794</name>
</gene>
<comment type="caution">
    <text evidence="1">The sequence shown here is derived from an EMBL/GenBank/DDBJ whole genome shotgun (WGS) entry which is preliminary data.</text>
</comment>
<accession>X0WR50</accession>
<dbReference type="EMBL" id="BARS01044183">
    <property type="protein sequence ID" value="GAG33434.1"/>
    <property type="molecule type" value="Genomic_DNA"/>
</dbReference>
<reference evidence="1" key="1">
    <citation type="journal article" date="2014" name="Front. Microbiol.">
        <title>High frequency of phylogenetically diverse reductive dehalogenase-homologous genes in deep subseafloor sedimentary metagenomes.</title>
        <authorList>
            <person name="Kawai M."/>
            <person name="Futagami T."/>
            <person name="Toyoda A."/>
            <person name="Takaki Y."/>
            <person name="Nishi S."/>
            <person name="Hori S."/>
            <person name="Arai W."/>
            <person name="Tsubouchi T."/>
            <person name="Morono Y."/>
            <person name="Uchiyama I."/>
            <person name="Ito T."/>
            <person name="Fujiyama A."/>
            <person name="Inagaki F."/>
            <person name="Takami H."/>
        </authorList>
    </citation>
    <scope>NUCLEOTIDE SEQUENCE</scope>
    <source>
        <strain evidence="1">Expedition CK06-06</strain>
    </source>
</reference>